<protein>
    <submittedName>
        <fullName evidence="1">Uncharacterized protein</fullName>
    </submittedName>
</protein>
<organism evidence="1 2">
    <name type="scientific">Marinomonas posidonica (strain CECT 7376 / NCIMB 14433 / IVIA-Po-181)</name>
    <dbReference type="NCBI Taxonomy" id="491952"/>
    <lineage>
        <taxon>Bacteria</taxon>
        <taxon>Pseudomonadati</taxon>
        <taxon>Pseudomonadota</taxon>
        <taxon>Gammaproteobacteria</taxon>
        <taxon>Oceanospirillales</taxon>
        <taxon>Oceanospirillaceae</taxon>
        <taxon>Marinomonas</taxon>
    </lineage>
</organism>
<dbReference type="AlphaFoldDB" id="F6D146"/>
<dbReference type="EMBL" id="CP002771">
    <property type="protein sequence ID" value="AEF54853.1"/>
    <property type="molecule type" value="Genomic_DNA"/>
</dbReference>
<dbReference type="RefSeq" id="WP_013796328.1">
    <property type="nucleotide sequence ID" value="NC_015559.1"/>
</dbReference>
<evidence type="ECO:0000313" key="1">
    <source>
        <dbReference type="EMBL" id="AEF54853.1"/>
    </source>
</evidence>
<gene>
    <name evidence="1" type="ordered locus">Mar181_1815</name>
</gene>
<evidence type="ECO:0000313" key="2">
    <source>
        <dbReference type="Proteomes" id="UP000009230"/>
    </source>
</evidence>
<dbReference type="HOGENOM" id="CLU_2058569_0_0_6"/>
<dbReference type="STRING" id="491952.Mar181_1815"/>
<accession>F6D146</accession>
<dbReference type="Proteomes" id="UP000009230">
    <property type="component" value="Chromosome"/>
</dbReference>
<name>F6D146_MARPP</name>
<proteinExistence type="predicted"/>
<reference evidence="1 2" key="1">
    <citation type="journal article" date="2012" name="Stand. Genomic Sci.">
        <title>Complete genome sequence of Marinomonas posidonica type strain (IVIA-Po-181(T)).</title>
        <authorList>
            <person name="Lucas-Elio P."/>
            <person name="Goodwin L."/>
            <person name="Woyke T."/>
            <person name="Pitluck S."/>
            <person name="Nolan M."/>
            <person name="Kyrpides N.C."/>
            <person name="Detter J.C."/>
            <person name="Copeland A."/>
            <person name="Lu M."/>
            <person name="Bruce D."/>
            <person name="Detter C."/>
            <person name="Tapia R."/>
            <person name="Han S."/>
            <person name="Land M.L."/>
            <person name="Ivanova N."/>
            <person name="Mikhailova N."/>
            <person name="Johnston A.W."/>
            <person name="Sanchez-Amat A."/>
        </authorList>
    </citation>
    <scope>NUCLEOTIDE SEQUENCE [LARGE SCALE GENOMIC DNA]</scope>
    <source>
        <strain evidence="2">CECT 7376 / NCIMB 14433 / IVIA-Po-181</strain>
    </source>
</reference>
<dbReference type="KEGG" id="mpc:Mar181_1815"/>
<dbReference type="OrthoDB" id="6693998at2"/>
<keyword evidence="2" id="KW-1185">Reference proteome</keyword>
<sequence>MSSQCLKPNDISVPDSDDFISTFGCDYSIDADLYQQYFFQDSEGSKLRLTLGLVDNSFSLSLWQGEFEVVKIYDEFLLEASIDASTQNIFIKLKQTDLIQKITLSAWPKFALSIERMKV</sequence>